<proteinExistence type="predicted"/>
<evidence type="ECO:0000256" key="1">
    <source>
        <dbReference type="SAM" id="MobiDB-lite"/>
    </source>
</evidence>
<protein>
    <submittedName>
        <fullName evidence="2">Uncharacterized protein</fullName>
    </submittedName>
</protein>
<organism evidence="2 3">
    <name type="scientific">Lentinus tigrinus ALCF2SS1-6</name>
    <dbReference type="NCBI Taxonomy" id="1328759"/>
    <lineage>
        <taxon>Eukaryota</taxon>
        <taxon>Fungi</taxon>
        <taxon>Dikarya</taxon>
        <taxon>Basidiomycota</taxon>
        <taxon>Agaricomycotina</taxon>
        <taxon>Agaricomycetes</taxon>
        <taxon>Polyporales</taxon>
        <taxon>Polyporaceae</taxon>
        <taxon>Lentinus</taxon>
    </lineage>
</organism>
<keyword evidence="3" id="KW-1185">Reference proteome</keyword>
<name>A0A5C2S6Z6_9APHY</name>
<gene>
    <name evidence="2" type="ORF">L227DRAFT_154312</name>
</gene>
<accession>A0A5C2S6Z6</accession>
<reference evidence="2" key="1">
    <citation type="journal article" date="2018" name="Genome Biol. Evol.">
        <title>Genomics and development of Lentinus tigrinus, a white-rot wood-decaying mushroom with dimorphic fruiting bodies.</title>
        <authorList>
            <person name="Wu B."/>
            <person name="Xu Z."/>
            <person name="Knudson A."/>
            <person name="Carlson A."/>
            <person name="Chen N."/>
            <person name="Kovaka S."/>
            <person name="LaButti K."/>
            <person name="Lipzen A."/>
            <person name="Pennachio C."/>
            <person name="Riley R."/>
            <person name="Schakwitz W."/>
            <person name="Umezawa K."/>
            <person name="Ohm R.A."/>
            <person name="Grigoriev I.V."/>
            <person name="Nagy L.G."/>
            <person name="Gibbons J."/>
            <person name="Hibbett D."/>
        </authorList>
    </citation>
    <scope>NUCLEOTIDE SEQUENCE [LARGE SCALE GENOMIC DNA]</scope>
    <source>
        <strain evidence="2">ALCF2SS1-6</strain>
    </source>
</reference>
<dbReference type="AlphaFoldDB" id="A0A5C2S6Z6"/>
<evidence type="ECO:0000313" key="2">
    <source>
        <dbReference type="EMBL" id="RPD59625.1"/>
    </source>
</evidence>
<dbReference type="Proteomes" id="UP000313359">
    <property type="component" value="Unassembled WGS sequence"/>
</dbReference>
<feature type="compositionally biased region" description="Gly residues" evidence="1">
    <location>
        <begin position="150"/>
        <end position="161"/>
    </location>
</feature>
<dbReference type="EMBL" id="ML122269">
    <property type="protein sequence ID" value="RPD59625.1"/>
    <property type="molecule type" value="Genomic_DNA"/>
</dbReference>
<sequence length="169" mass="18143">MVTRMGGVMRERRAGGRGHDAWEGWKCQGVGIGRDDRVRAMDPRSVVELGKRRVLGGLRRWREFSVTKKAIARLEACKACESVWCRTQFDHCGLGWAGLSAAAGSCLRTGWQAGWRPWCEAEDTKQAGHRAGATGPGGGRCLSVVRDKPGGGAARGAGSGRGRGRRAPV</sequence>
<evidence type="ECO:0000313" key="3">
    <source>
        <dbReference type="Proteomes" id="UP000313359"/>
    </source>
</evidence>
<feature type="region of interest" description="Disordered" evidence="1">
    <location>
        <begin position="127"/>
        <end position="169"/>
    </location>
</feature>